<evidence type="ECO:0000259" key="1">
    <source>
        <dbReference type="Pfam" id="PF05368"/>
    </source>
</evidence>
<accession>A0AAU2AGU5</accession>
<evidence type="ECO:0000313" key="2">
    <source>
        <dbReference type="EMBL" id="WTT22677.1"/>
    </source>
</evidence>
<dbReference type="PANTHER" id="PTHR47129:SF1">
    <property type="entry name" value="NMRA-LIKE DOMAIN-CONTAINING PROTEIN"/>
    <property type="match status" value="1"/>
</dbReference>
<sequence>MSIVIVGAAGAAGRSLIAALRSRDVEVVAVSHSDAGEQRLSGTGAAVIRADLAQPAQLREPFAGAQAVHVIPPSLHPREDVLVGNAVQAAVAAGVPRLVHHSVMHPHTPVLRNHIRKANAEAVVRDSGLRWTILQPSMFAQVALLMFAGGADGEVVLPFNPESRISMLDLRDLAEAAARVLTEPGHDYATYELAGPLTSLKEMAVDISAATGRSLITRQVPVADGPLPPVAAANPMAAADMISTFAHYDQHGYLGNPRVLEMLLGRPATTFAEVAARELG</sequence>
<feature type="domain" description="NmrA-like" evidence="1">
    <location>
        <begin position="3"/>
        <end position="254"/>
    </location>
</feature>
<dbReference type="Gene3D" id="3.90.25.10">
    <property type="entry name" value="UDP-galactose 4-epimerase, domain 1"/>
    <property type="match status" value="1"/>
</dbReference>
<dbReference type="InterPro" id="IPR008030">
    <property type="entry name" value="NmrA-like"/>
</dbReference>
<reference evidence="2" key="1">
    <citation type="submission" date="2022-10" db="EMBL/GenBank/DDBJ databases">
        <title>The complete genomes of actinobacterial strains from the NBC collection.</title>
        <authorList>
            <person name="Joergensen T.S."/>
            <person name="Alvarez Arevalo M."/>
            <person name="Sterndorff E.B."/>
            <person name="Faurdal D."/>
            <person name="Vuksanovic O."/>
            <person name="Mourched A.-S."/>
            <person name="Charusanti P."/>
            <person name="Shaw S."/>
            <person name="Blin K."/>
            <person name="Weber T."/>
        </authorList>
    </citation>
    <scope>NUCLEOTIDE SEQUENCE</scope>
    <source>
        <strain evidence="2">NBC_00093</strain>
    </source>
</reference>
<dbReference type="Pfam" id="PF05368">
    <property type="entry name" value="NmrA"/>
    <property type="match status" value="1"/>
</dbReference>
<protein>
    <submittedName>
        <fullName evidence="2">NmrA family NAD(P)-binding protein</fullName>
    </submittedName>
</protein>
<dbReference type="AlphaFoldDB" id="A0AAU2AGU5"/>
<name>A0AAU2AGU5_9ACTN</name>
<dbReference type="InterPro" id="IPR052718">
    <property type="entry name" value="NmrA-type_oxidoreductase"/>
</dbReference>
<dbReference type="EMBL" id="CP108222">
    <property type="protein sequence ID" value="WTT22677.1"/>
    <property type="molecule type" value="Genomic_DNA"/>
</dbReference>
<organism evidence="2">
    <name type="scientific">Streptomyces sp. NBC_00093</name>
    <dbReference type="NCBI Taxonomy" id="2975649"/>
    <lineage>
        <taxon>Bacteria</taxon>
        <taxon>Bacillati</taxon>
        <taxon>Actinomycetota</taxon>
        <taxon>Actinomycetes</taxon>
        <taxon>Kitasatosporales</taxon>
        <taxon>Streptomycetaceae</taxon>
        <taxon>Streptomyces</taxon>
    </lineage>
</organism>
<dbReference type="Gene3D" id="3.40.50.720">
    <property type="entry name" value="NAD(P)-binding Rossmann-like Domain"/>
    <property type="match status" value="1"/>
</dbReference>
<dbReference type="PANTHER" id="PTHR47129">
    <property type="entry name" value="QUINONE OXIDOREDUCTASE 2"/>
    <property type="match status" value="1"/>
</dbReference>
<proteinExistence type="predicted"/>
<dbReference type="SUPFAM" id="SSF51735">
    <property type="entry name" value="NAD(P)-binding Rossmann-fold domains"/>
    <property type="match status" value="1"/>
</dbReference>
<gene>
    <name evidence="2" type="ORF">OHA22_47645</name>
</gene>
<dbReference type="InterPro" id="IPR036291">
    <property type="entry name" value="NAD(P)-bd_dom_sf"/>
</dbReference>